<evidence type="ECO:0000313" key="4">
    <source>
        <dbReference type="Proteomes" id="UP001208017"/>
    </source>
</evidence>
<feature type="compositionally biased region" description="Basic and acidic residues" evidence="1">
    <location>
        <begin position="239"/>
        <end position="249"/>
    </location>
</feature>
<keyword evidence="4" id="KW-1185">Reference proteome</keyword>
<feature type="region of interest" description="Disordered" evidence="1">
    <location>
        <begin position="1"/>
        <end position="63"/>
    </location>
</feature>
<dbReference type="EMBL" id="JAPMLT010000004">
    <property type="protein sequence ID" value="MCX7570281.1"/>
    <property type="molecule type" value="Genomic_DNA"/>
</dbReference>
<feature type="region of interest" description="Disordered" evidence="1">
    <location>
        <begin position="223"/>
        <end position="266"/>
    </location>
</feature>
<evidence type="ECO:0000256" key="1">
    <source>
        <dbReference type="SAM" id="MobiDB-lite"/>
    </source>
</evidence>
<feature type="domain" description="eCIS core" evidence="2">
    <location>
        <begin position="149"/>
        <end position="221"/>
    </location>
</feature>
<organism evidence="3 4">
    <name type="scientific">Tumebacillus lacus</name>
    <dbReference type="NCBI Taxonomy" id="2995335"/>
    <lineage>
        <taxon>Bacteria</taxon>
        <taxon>Bacillati</taxon>
        <taxon>Bacillota</taxon>
        <taxon>Bacilli</taxon>
        <taxon>Bacillales</taxon>
        <taxon>Alicyclobacillaceae</taxon>
        <taxon>Tumebacillus</taxon>
    </lineage>
</organism>
<reference evidence="3 4" key="1">
    <citation type="submission" date="2022-11" db="EMBL/GenBank/DDBJ databases">
        <title>Study of microbial diversity in lake waters.</title>
        <authorList>
            <person name="Zhang J."/>
        </authorList>
    </citation>
    <scope>NUCLEOTIDE SEQUENCE [LARGE SCALE GENOMIC DNA]</scope>
    <source>
        <strain evidence="3 4">DT12</strain>
    </source>
</reference>
<comment type="caution">
    <text evidence="3">The sequence shown here is derived from an EMBL/GenBank/DDBJ whole genome shotgun (WGS) entry which is preliminary data.</text>
</comment>
<proteinExistence type="predicted"/>
<feature type="region of interest" description="Disordered" evidence="1">
    <location>
        <begin position="130"/>
        <end position="153"/>
    </location>
</feature>
<dbReference type="Proteomes" id="UP001208017">
    <property type="component" value="Unassembled WGS sequence"/>
</dbReference>
<sequence>MKQRTDKLRSATPAPSVSQQQAASPDKAPLPPVQRHVLQLQQALGNKAAGQWIKQMQRKADPAIQRMAMPEEEDLQMKSDPAIQRMEMPEEEELQMKADPAIQRMGLPEEEELQMKADPAIQRMAMPEEEELQLKADTSAPPVQRKGKMPEEVQAKMESAFQTDFSDVNIHEGSQATDVGAIAYAQGSDIHFAQGKFDPNSRSGQELLGHELAHVVQQREGRVTATAQANGLPINDDPSLEREADDLGRKAASLEAPIEAAQHKKR</sequence>
<name>A0ABT3X1F7_9BACL</name>
<evidence type="ECO:0000313" key="3">
    <source>
        <dbReference type="EMBL" id="MCX7570281.1"/>
    </source>
</evidence>
<feature type="compositionally biased region" description="Polar residues" evidence="1">
    <location>
        <begin position="13"/>
        <end position="23"/>
    </location>
</feature>
<gene>
    <name evidence="3" type="ORF">OS242_09930</name>
</gene>
<protein>
    <submittedName>
        <fullName evidence="3">DUF4157 domain-containing protein</fullName>
    </submittedName>
</protein>
<evidence type="ECO:0000259" key="2">
    <source>
        <dbReference type="Pfam" id="PF13699"/>
    </source>
</evidence>
<accession>A0ABT3X1F7</accession>
<dbReference type="RefSeq" id="WP_267151529.1">
    <property type="nucleotide sequence ID" value="NZ_JAPMLT010000004.1"/>
</dbReference>
<dbReference type="Pfam" id="PF13699">
    <property type="entry name" value="eCIS_core"/>
    <property type="match status" value="1"/>
</dbReference>
<dbReference type="InterPro" id="IPR025295">
    <property type="entry name" value="eCIS_core_dom"/>
</dbReference>